<dbReference type="AlphaFoldDB" id="E3LK85"/>
<dbReference type="OrthoDB" id="206452at2759"/>
<dbReference type="OMA" id="GKPEERW"/>
<organism evidence="4">
    <name type="scientific">Caenorhabditis remanei</name>
    <name type="common">Caenorhabditis vulgaris</name>
    <dbReference type="NCBI Taxonomy" id="31234"/>
    <lineage>
        <taxon>Eukaryota</taxon>
        <taxon>Metazoa</taxon>
        <taxon>Ecdysozoa</taxon>
        <taxon>Nematoda</taxon>
        <taxon>Chromadorea</taxon>
        <taxon>Rhabditida</taxon>
        <taxon>Rhabditina</taxon>
        <taxon>Rhabditomorpha</taxon>
        <taxon>Rhabditoidea</taxon>
        <taxon>Rhabditidae</taxon>
        <taxon>Peloderinae</taxon>
        <taxon>Caenorhabditis</taxon>
    </lineage>
</organism>
<feature type="compositionally biased region" description="Basic and acidic residues" evidence="1">
    <location>
        <begin position="391"/>
        <end position="400"/>
    </location>
</feature>
<dbReference type="InParanoid" id="E3LK85"/>
<dbReference type="FunCoup" id="E3LK85">
    <property type="interactions" value="416"/>
</dbReference>
<accession>E3LK85</accession>
<dbReference type="Proteomes" id="UP000008281">
    <property type="component" value="Unassembled WGS sequence"/>
</dbReference>
<evidence type="ECO:0000259" key="2">
    <source>
        <dbReference type="Pfam" id="PF08719"/>
    </source>
</evidence>
<dbReference type="EMBL" id="DS268410">
    <property type="protein sequence ID" value="EFP00052.1"/>
    <property type="molecule type" value="Genomic_DNA"/>
</dbReference>
<dbReference type="Pfam" id="PF08719">
    <property type="entry name" value="NADAR"/>
    <property type="match status" value="1"/>
</dbReference>
<dbReference type="STRING" id="31234.E3LK85"/>
<feature type="compositionally biased region" description="Basic residues" evidence="1">
    <location>
        <begin position="341"/>
        <end position="360"/>
    </location>
</feature>
<dbReference type="CDD" id="cd15457">
    <property type="entry name" value="NADAR"/>
    <property type="match status" value="1"/>
</dbReference>
<dbReference type="eggNOG" id="ENOG502S4FY">
    <property type="taxonomic scope" value="Eukaryota"/>
</dbReference>
<gene>
    <name evidence="3" type="ORF">CRE_18939</name>
</gene>
<name>E3LK85_CAERE</name>
<evidence type="ECO:0000313" key="3">
    <source>
        <dbReference type="EMBL" id="EFP00052.1"/>
    </source>
</evidence>
<feature type="compositionally biased region" description="Basic residues" evidence="1">
    <location>
        <begin position="369"/>
        <end position="390"/>
    </location>
</feature>
<feature type="compositionally biased region" description="Basic residues" evidence="1">
    <location>
        <begin position="313"/>
        <end position="334"/>
    </location>
</feature>
<feature type="compositionally biased region" description="Basic residues" evidence="1">
    <location>
        <begin position="401"/>
        <end position="422"/>
    </location>
</feature>
<dbReference type="SUPFAM" id="SSF143990">
    <property type="entry name" value="YbiA-like"/>
    <property type="match status" value="1"/>
</dbReference>
<protein>
    <recommendedName>
        <fullName evidence="2">NADAR domain-containing protein</fullName>
    </recommendedName>
</protein>
<keyword evidence="4" id="KW-1185">Reference proteome</keyword>
<sequence>MGTRRVRRKDGEFTLFYRKVSPFSNHHPAEFDCGESINFEETKHFSCSEQYYMYNKASLLEDRQLMKSVLEADNPRAMKSMCSKGALNGWSDSVWNEHKENVMYIGSCAKYRASQHLRYALFLTTGSKLVECAPFDNVWGIGIDLKEAVSNESVSIRSGMNLLGKILDRVREELWEDKEYQDERKEVERRLNQDKYYLMNAMKHIDLIYKDRATRRYLMSKGHMSSDDQSYLTTSVRSLFPEWALPPPIEKDEPIRPSPPQIINFPRTPPIRSTRSITPPPKESRLFGRLSVGDTRRRESRSSSRFTWERSMSRSRSRSRSRRRQNRKRSRSRSKSYERDRKRRRRDSRSKSRSKSPKDRKRSEEKEERKHRKKKKSHKKRDRSRSRSRSRRSESKEERRRIRKERKRAKKEKKERRRKRRTSSTSSS</sequence>
<dbReference type="NCBIfam" id="TIGR02464">
    <property type="entry name" value="ribofla_fusion"/>
    <property type="match status" value="1"/>
</dbReference>
<dbReference type="InterPro" id="IPR012816">
    <property type="entry name" value="NADAR"/>
</dbReference>
<feature type="compositionally biased region" description="Basic and acidic residues" evidence="1">
    <location>
        <begin position="294"/>
        <end position="312"/>
    </location>
</feature>
<dbReference type="HOGENOM" id="CLU_052724_0_0_1"/>
<evidence type="ECO:0000313" key="4">
    <source>
        <dbReference type="Proteomes" id="UP000008281"/>
    </source>
</evidence>
<dbReference type="InterPro" id="IPR037238">
    <property type="entry name" value="YbiA-like_sf"/>
</dbReference>
<feature type="domain" description="NADAR" evidence="2">
    <location>
        <begin position="16"/>
        <end position="175"/>
    </location>
</feature>
<reference evidence="3" key="1">
    <citation type="submission" date="2007-07" db="EMBL/GenBank/DDBJ databases">
        <title>PCAP assembly of the Caenorhabditis remanei genome.</title>
        <authorList>
            <consortium name="The Caenorhabditis remanei Sequencing Consortium"/>
            <person name="Wilson R.K."/>
        </authorList>
    </citation>
    <scope>NUCLEOTIDE SEQUENCE [LARGE SCALE GENOMIC DNA]</scope>
    <source>
        <strain evidence="3">PB4641</strain>
    </source>
</reference>
<evidence type="ECO:0000256" key="1">
    <source>
        <dbReference type="SAM" id="MobiDB-lite"/>
    </source>
</evidence>
<feature type="region of interest" description="Disordered" evidence="1">
    <location>
        <begin position="250"/>
        <end position="428"/>
    </location>
</feature>
<proteinExistence type="predicted"/>
<dbReference type="Gene3D" id="1.10.357.40">
    <property type="entry name" value="YbiA-like"/>
    <property type="match status" value="1"/>
</dbReference>